<organism evidence="3 4">
    <name type="scientific">Aspergillus cristatus</name>
    <name type="common">Chinese Fuzhuan brick tea-fermentation fungus</name>
    <name type="synonym">Eurotium cristatum</name>
    <dbReference type="NCBI Taxonomy" id="573508"/>
    <lineage>
        <taxon>Eukaryota</taxon>
        <taxon>Fungi</taxon>
        <taxon>Dikarya</taxon>
        <taxon>Ascomycota</taxon>
        <taxon>Pezizomycotina</taxon>
        <taxon>Eurotiomycetes</taxon>
        <taxon>Eurotiomycetidae</taxon>
        <taxon>Eurotiales</taxon>
        <taxon>Aspergillaceae</taxon>
        <taxon>Aspergillus</taxon>
        <taxon>Aspergillus subgen. Aspergillus</taxon>
    </lineage>
</organism>
<reference evidence="3 4" key="1">
    <citation type="journal article" date="2016" name="BMC Genomics">
        <title>Comparative genomic and transcriptomic analyses of the Fuzhuan brick tea-fermentation fungus Aspergillus cristatus.</title>
        <authorList>
            <person name="Ge Y."/>
            <person name="Wang Y."/>
            <person name="Liu Y."/>
            <person name="Tan Y."/>
            <person name="Ren X."/>
            <person name="Zhang X."/>
            <person name="Hyde K.D."/>
            <person name="Liu Y."/>
            <person name="Liu Z."/>
        </authorList>
    </citation>
    <scope>NUCLEOTIDE SEQUENCE [LARGE SCALE GENOMIC DNA]</scope>
    <source>
        <strain evidence="3 4">GZAAS20.1005</strain>
    </source>
</reference>
<dbReference type="InterPro" id="IPR051283">
    <property type="entry name" value="Sec_Metabolite_Acyltrans"/>
</dbReference>
<accession>A0A1E3BI96</accession>
<protein>
    <recommendedName>
        <fullName evidence="5">Trichothecene 3-O-acetyltransferase</fullName>
    </recommendedName>
</protein>
<dbReference type="Pfam" id="PF02458">
    <property type="entry name" value="Transferase"/>
    <property type="match status" value="1"/>
</dbReference>
<name>A0A1E3BI96_ASPCR</name>
<evidence type="ECO:0000313" key="3">
    <source>
        <dbReference type="EMBL" id="ODM20628.1"/>
    </source>
</evidence>
<dbReference type="InterPro" id="IPR023213">
    <property type="entry name" value="CAT-like_dom_sf"/>
</dbReference>
<dbReference type="Gene3D" id="3.30.559.10">
    <property type="entry name" value="Chloramphenicol acetyltransferase-like domain"/>
    <property type="match status" value="2"/>
</dbReference>
<dbReference type="PANTHER" id="PTHR31896">
    <property type="entry name" value="FAMILY REGULATORY PROTEIN, PUTATIVE (AFU_ORTHOLOGUE AFUA_3G14730)-RELATED"/>
    <property type="match status" value="1"/>
</dbReference>
<evidence type="ECO:0000256" key="2">
    <source>
        <dbReference type="ARBA" id="ARBA00023315"/>
    </source>
</evidence>
<dbReference type="PANTHER" id="PTHR31896:SF64">
    <property type="entry name" value="TRICHOTHECENE 3-O-ACETYLTRANSFERASE"/>
    <property type="match status" value="1"/>
</dbReference>
<evidence type="ECO:0000313" key="4">
    <source>
        <dbReference type="Proteomes" id="UP000094569"/>
    </source>
</evidence>
<evidence type="ECO:0008006" key="5">
    <source>
        <dbReference type="Google" id="ProtNLM"/>
    </source>
</evidence>
<proteinExistence type="predicted"/>
<dbReference type="EMBL" id="JXNT01000003">
    <property type="protein sequence ID" value="ODM20628.1"/>
    <property type="molecule type" value="Genomic_DNA"/>
</dbReference>
<keyword evidence="2" id="KW-0012">Acyltransferase</keyword>
<keyword evidence="1" id="KW-0808">Transferase</keyword>
<comment type="caution">
    <text evidence="3">The sequence shown here is derived from an EMBL/GenBank/DDBJ whole genome shotgun (WGS) entry which is preliminary data.</text>
</comment>
<dbReference type="STRING" id="573508.A0A1E3BI96"/>
<dbReference type="AlphaFoldDB" id="A0A1E3BI96"/>
<dbReference type="VEuPathDB" id="FungiDB:SI65_03681"/>
<gene>
    <name evidence="3" type="ORF">SI65_03681</name>
</gene>
<dbReference type="Proteomes" id="UP000094569">
    <property type="component" value="Unassembled WGS sequence"/>
</dbReference>
<sequence>MDARPGMQDVLGQLPLLKTYTHLLLCFPFPNHSDRQETINALRIAIHRMILVFPWLGDCVLHHGVTAASSGMFTTAPHRGPVVPEILVVKDHSEMFPTYQDIVSAKGAISSFDGAALSPRNAFPQTYDESGAPVLQFQATWIKGGLLLDCAAQHNMLDMTSIGQVFRLLAISLSGDQFAPTTIESGNQDRSTIFPLLGPDEPRYDHSHMRCLPVSQRPSPQPPKGPPSQWTYFRFNKSNLASLKAASQSESSSPSIDDALSAFIWRSIGRVRLLRGQQPDITARFCRAIDCRRALGVSAEYMGDVVTNVHTSMTFHELTISPLSVVASRMRENIQKIGRNSQYIRSFATLIAEVPDKSTISYVGAFNPDHDIGSSSWARLDLYSVSFGGLGKPALIRRPNFVPVRGLIYFMPKTEDGDIDALICLNEGELHDLKSDVEWNQYAEWIV</sequence>
<keyword evidence="4" id="KW-1185">Reference proteome</keyword>
<dbReference type="OrthoDB" id="1862401at2759"/>
<dbReference type="GO" id="GO:0016746">
    <property type="term" value="F:acyltransferase activity"/>
    <property type="evidence" value="ECO:0007669"/>
    <property type="project" value="UniProtKB-KW"/>
</dbReference>
<evidence type="ECO:0000256" key="1">
    <source>
        <dbReference type="ARBA" id="ARBA00022679"/>
    </source>
</evidence>